<dbReference type="EMBL" id="GBEZ01022702">
    <property type="protein sequence ID" value="JAC64148.1"/>
    <property type="molecule type" value="Transcribed_RNA"/>
</dbReference>
<dbReference type="FunFam" id="1.20.1310.10:FF:000020">
    <property type="entry name" value="Cullin-1, putative"/>
    <property type="match status" value="1"/>
</dbReference>
<dbReference type="FunFam" id="1.10.10.10:FF:000503">
    <property type="entry name" value="Cullin-1"/>
    <property type="match status" value="1"/>
</dbReference>
<dbReference type="PROSITE" id="PS50069">
    <property type="entry name" value="CULLIN_2"/>
    <property type="match status" value="1"/>
</dbReference>
<keyword evidence="2" id="KW-0833">Ubl conjugation pathway</keyword>
<feature type="region of interest" description="Disordered" evidence="6">
    <location>
        <begin position="324"/>
        <end position="343"/>
    </location>
</feature>
<proteinExistence type="inferred from homology"/>
<gene>
    <name evidence="8" type="primary">CDC53</name>
    <name evidence="8" type="ORF">TSPGSL018_18950</name>
</gene>
<evidence type="ECO:0000256" key="2">
    <source>
        <dbReference type="ARBA" id="ARBA00022786"/>
    </source>
</evidence>
<evidence type="ECO:0000259" key="7">
    <source>
        <dbReference type="PROSITE" id="PS50069"/>
    </source>
</evidence>
<dbReference type="InterPro" id="IPR016158">
    <property type="entry name" value="Cullin_homology"/>
</dbReference>
<dbReference type="InterPro" id="IPR019559">
    <property type="entry name" value="Cullin_neddylation_domain"/>
</dbReference>
<dbReference type="SUPFAM" id="SSF75632">
    <property type="entry name" value="Cullin homology domain"/>
    <property type="match status" value="1"/>
</dbReference>
<keyword evidence="3" id="KW-0832">Ubl conjugation</keyword>
<dbReference type="FunFam" id="1.20.1310.10:FF:000013">
    <property type="entry name" value="Cullin-1 like"/>
    <property type="match status" value="1"/>
</dbReference>
<evidence type="ECO:0000256" key="3">
    <source>
        <dbReference type="ARBA" id="ARBA00022843"/>
    </source>
</evidence>
<dbReference type="InterPro" id="IPR001373">
    <property type="entry name" value="Cullin_N"/>
</dbReference>
<accession>A0A061QWU0</accession>
<dbReference type="InterPro" id="IPR036317">
    <property type="entry name" value="Cullin_homology_sf"/>
</dbReference>
<dbReference type="FunFam" id="1.20.1310.10:FF:000021">
    <property type="entry name" value="Cullin-1, putative"/>
    <property type="match status" value="1"/>
</dbReference>
<reference evidence="8" key="1">
    <citation type="submission" date="2014-05" db="EMBL/GenBank/DDBJ databases">
        <title>The transcriptome of the halophilic microalga Tetraselmis sp. GSL018 isolated from the Great Salt Lake, Utah.</title>
        <authorList>
            <person name="Jinkerson R.E."/>
            <person name="D'Adamo S."/>
            <person name="Posewitz M.C."/>
        </authorList>
    </citation>
    <scope>NUCLEOTIDE SEQUENCE</scope>
    <source>
        <strain evidence="8">GSL018</strain>
    </source>
</reference>
<organism evidence="8">
    <name type="scientific">Tetraselmis sp. GSL018</name>
    <dbReference type="NCBI Taxonomy" id="582737"/>
    <lineage>
        <taxon>Eukaryota</taxon>
        <taxon>Viridiplantae</taxon>
        <taxon>Chlorophyta</taxon>
        <taxon>core chlorophytes</taxon>
        <taxon>Chlorodendrophyceae</taxon>
        <taxon>Chlorodendrales</taxon>
        <taxon>Chlorodendraceae</taxon>
        <taxon>Tetraselmis</taxon>
    </lineage>
</organism>
<dbReference type="SMART" id="SM00182">
    <property type="entry name" value="CULLIN"/>
    <property type="match status" value="1"/>
</dbReference>
<dbReference type="InterPro" id="IPR036390">
    <property type="entry name" value="WH_DNA-bd_sf"/>
</dbReference>
<evidence type="ECO:0000256" key="5">
    <source>
        <dbReference type="RuleBase" id="RU003829"/>
    </source>
</evidence>
<dbReference type="SMART" id="SM00884">
    <property type="entry name" value="Cullin_Nedd8"/>
    <property type="match status" value="1"/>
</dbReference>
<feature type="domain" description="Cullin family profile" evidence="7">
    <location>
        <begin position="393"/>
        <end position="622"/>
    </location>
</feature>
<evidence type="ECO:0000313" key="8">
    <source>
        <dbReference type="EMBL" id="JAC64148.1"/>
    </source>
</evidence>
<dbReference type="Gene3D" id="1.20.1310.10">
    <property type="entry name" value="Cullin Repeats"/>
    <property type="match status" value="4"/>
</dbReference>
<dbReference type="InterPro" id="IPR016159">
    <property type="entry name" value="Cullin_repeat-like_dom_sf"/>
</dbReference>
<dbReference type="InterPro" id="IPR036388">
    <property type="entry name" value="WH-like_DNA-bd_sf"/>
</dbReference>
<evidence type="ECO:0000256" key="1">
    <source>
        <dbReference type="ARBA" id="ARBA00006019"/>
    </source>
</evidence>
<dbReference type="SUPFAM" id="SSF74788">
    <property type="entry name" value="Cullin repeat-like"/>
    <property type="match status" value="1"/>
</dbReference>
<comment type="similarity">
    <text evidence="1 4 5">Belongs to the cullin family.</text>
</comment>
<dbReference type="GO" id="GO:0006511">
    <property type="term" value="P:ubiquitin-dependent protein catabolic process"/>
    <property type="evidence" value="ECO:0007669"/>
    <property type="project" value="InterPro"/>
</dbReference>
<dbReference type="SUPFAM" id="SSF46785">
    <property type="entry name" value="Winged helix' DNA-binding domain"/>
    <property type="match status" value="1"/>
</dbReference>
<evidence type="ECO:0000256" key="4">
    <source>
        <dbReference type="PROSITE-ProRule" id="PRU00330"/>
    </source>
</evidence>
<dbReference type="Pfam" id="PF00888">
    <property type="entry name" value="Cullin"/>
    <property type="match status" value="1"/>
</dbReference>
<dbReference type="Gene3D" id="1.10.10.10">
    <property type="entry name" value="Winged helix-like DNA-binding domain superfamily/Winged helix DNA-binding domain"/>
    <property type="match status" value="1"/>
</dbReference>
<sequence length="747" mass="87660">MNDRRLIELEAGWDTMQHGITKLKRLLEGEPEEQFNVEEYMNLYTTIYDMCTQKPPHDYSEQLYIRYREAFNQYIMEKVLPSLLDHYDEYLLQELVNRWDNHKVMVRWLSRFFNYLDRYYVQRHSLPTLKDVGLICFRDVVYAEIHNKAKDAVLSLIERERDGEQINRPLLKNVLAIFQEVGMGSMEKYEKDFEKHLLSDTAAFYQKKAAVWIQEDSCPDYMLKAEKRLELEEERVEHYLHVSTKDKLLKEVQTELLAKYETELLEKEHSGCAALLRDDKTEDLARMYRLFNRIPKGLDPVAATFKKHVEAEGMALVKEVTEAAQMRKEKDSGKPGRGDSGGSHEQLYVKKVIELHNKYMEYVRTCFANSSLFHKALKEAFEVFCNKDVSGSQSAELMANFCNNLLKKGGTEKLSDDEVEVTLDKVVELLAYISDKDMFAEFYRKKLARRLLYDNSASEDHERSILSKLKEQCGAQFTSKMEGMVKDLRLAREKQREFDDWRSEHEQDLGIDLTVTVLTTGFWPTYKAVDLALPEEMVAGVECFKKFYEQTTKHRKLSWIFALGTCHIRGNFDAKSIELVLSTFQAALLLLFNQEESMTFTEIQERLNLPEEDIMRLLNSLSCSKYKILSKTGNPKAVSKEDTFTFNSSFNDRMRRIKVSLPVMDEKKKVIEDVDKDRRYAIDAAIVRTMKSRKQLQHQQLILEVVQQLSRMFKPDFKLIKKRIEDLIARDYMERDSDNPNLFRYLA</sequence>
<dbReference type="GO" id="GO:0009867">
    <property type="term" value="P:jasmonic acid mediated signaling pathway"/>
    <property type="evidence" value="ECO:0007669"/>
    <property type="project" value="UniProtKB-ARBA"/>
</dbReference>
<name>A0A061QWU0_9CHLO</name>
<dbReference type="GO" id="GO:0031625">
    <property type="term" value="F:ubiquitin protein ligase binding"/>
    <property type="evidence" value="ECO:0007669"/>
    <property type="project" value="InterPro"/>
</dbReference>
<protein>
    <submittedName>
        <fullName evidence="8">Cullin 1</fullName>
    </submittedName>
</protein>
<feature type="compositionally biased region" description="Basic and acidic residues" evidence="6">
    <location>
        <begin position="324"/>
        <end position="337"/>
    </location>
</feature>
<dbReference type="FunFam" id="1.20.1310.10:FF:000001">
    <property type="entry name" value="Cullin 3"/>
    <property type="match status" value="1"/>
</dbReference>
<evidence type="ECO:0000256" key="6">
    <source>
        <dbReference type="SAM" id="MobiDB-lite"/>
    </source>
</evidence>
<dbReference type="Pfam" id="PF10557">
    <property type="entry name" value="Cullin_Nedd8"/>
    <property type="match status" value="1"/>
</dbReference>
<dbReference type="PANTHER" id="PTHR11932">
    <property type="entry name" value="CULLIN"/>
    <property type="match status" value="1"/>
</dbReference>
<dbReference type="InterPro" id="IPR045093">
    <property type="entry name" value="Cullin"/>
</dbReference>
<dbReference type="InterPro" id="IPR059120">
    <property type="entry name" value="Cullin-like_AB"/>
</dbReference>
<dbReference type="Gene3D" id="3.30.230.130">
    <property type="entry name" value="Cullin, Chain C, Domain 2"/>
    <property type="match status" value="1"/>
</dbReference>
<dbReference type="Pfam" id="PF26557">
    <property type="entry name" value="Cullin_AB"/>
    <property type="match status" value="1"/>
</dbReference>
<dbReference type="AlphaFoldDB" id="A0A061QWU0"/>